<evidence type="ECO:0000313" key="7">
    <source>
        <dbReference type="EMBL" id="PWA34139.1"/>
    </source>
</evidence>
<sequence length="133" mass="15416">MMGSFIDPVGWMTWVGTSAPDTIFYAEFGNYGQGALTKNRVTWKGLKFITSKEVSKFTVNPFIQGDKWVKDTGVPYKSRNLIYSYSFRKRAHLLYFLQCGCNTQIIFHPKTDLLDPRKTYTPHKELKLITYTI</sequence>
<keyword evidence="4" id="KW-0961">Cell wall biogenesis/degradation</keyword>
<keyword evidence="3" id="KW-0063">Aspartyl esterase</keyword>
<evidence type="ECO:0000259" key="6">
    <source>
        <dbReference type="Pfam" id="PF01095"/>
    </source>
</evidence>
<gene>
    <name evidence="7" type="ORF">CTI12_AA622050</name>
</gene>
<dbReference type="GO" id="GO:0045490">
    <property type="term" value="P:pectin catabolic process"/>
    <property type="evidence" value="ECO:0007669"/>
    <property type="project" value="UniProtKB-UniPathway"/>
</dbReference>
<evidence type="ECO:0000256" key="2">
    <source>
        <dbReference type="ARBA" id="ARBA00022801"/>
    </source>
</evidence>
<comment type="pathway">
    <text evidence="1">Glycan metabolism; pectin degradation; 2-dehydro-3-deoxy-D-gluconate from pectin: step 1/5.</text>
</comment>
<evidence type="ECO:0000313" key="8">
    <source>
        <dbReference type="Proteomes" id="UP000245207"/>
    </source>
</evidence>
<dbReference type="PANTHER" id="PTHR31707">
    <property type="entry name" value="PECTINESTERASE"/>
    <property type="match status" value="1"/>
</dbReference>
<organism evidence="7 8">
    <name type="scientific">Artemisia annua</name>
    <name type="common">Sweet wormwood</name>
    <dbReference type="NCBI Taxonomy" id="35608"/>
    <lineage>
        <taxon>Eukaryota</taxon>
        <taxon>Viridiplantae</taxon>
        <taxon>Streptophyta</taxon>
        <taxon>Embryophyta</taxon>
        <taxon>Tracheophyta</taxon>
        <taxon>Spermatophyta</taxon>
        <taxon>Magnoliopsida</taxon>
        <taxon>eudicotyledons</taxon>
        <taxon>Gunneridae</taxon>
        <taxon>Pentapetalae</taxon>
        <taxon>asterids</taxon>
        <taxon>campanulids</taxon>
        <taxon>Asterales</taxon>
        <taxon>Asteraceae</taxon>
        <taxon>Asteroideae</taxon>
        <taxon>Anthemideae</taxon>
        <taxon>Artemisiinae</taxon>
        <taxon>Artemisia</taxon>
    </lineage>
</organism>
<name>A0A2U1KBK8_ARTAN</name>
<dbReference type="GO" id="GO:0030599">
    <property type="term" value="F:pectinesterase activity"/>
    <property type="evidence" value="ECO:0007669"/>
    <property type="project" value="UniProtKB-EC"/>
</dbReference>
<dbReference type="STRING" id="35608.A0A2U1KBK8"/>
<reference evidence="7 8" key="1">
    <citation type="journal article" date="2018" name="Mol. Plant">
        <title>The genome of Artemisia annua provides insight into the evolution of Asteraceae family and artemisinin biosynthesis.</title>
        <authorList>
            <person name="Shen Q."/>
            <person name="Zhang L."/>
            <person name="Liao Z."/>
            <person name="Wang S."/>
            <person name="Yan T."/>
            <person name="Shi P."/>
            <person name="Liu M."/>
            <person name="Fu X."/>
            <person name="Pan Q."/>
            <person name="Wang Y."/>
            <person name="Lv Z."/>
            <person name="Lu X."/>
            <person name="Zhang F."/>
            <person name="Jiang W."/>
            <person name="Ma Y."/>
            <person name="Chen M."/>
            <person name="Hao X."/>
            <person name="Li L."/>
            <person name="Tang Y."/>
            <person name="Lv G."/>
            <person name="Zhou Y."/>
            <person name="Sun X."/>
            <person name="Brodelius P.E."/>
            <person name="Rose J.K.C."/>
            <person name="Tang K."/>
        </authorList>
    </citation>
    <scope>NUCLEOTIDE SEQUENCE [LARGE SCALE GENOMIC DNA]</scope>
    <source>
        <strain evidence="8">cv. Huhao1</strain>
        <tissue evidence="7">Leaf</tissue>
    </source>
</reference>
<evidence type="ECO:0000256" key="4">
    <source>
        <dbReference type="ARBA" id="ARBA00023316"/>
    </source>
</evidence>
<dbReference type="InterPro" id="IPR011050">
    <property type="entry name" value="Pectin_lyase_fold/virulence"/>
</dbReference>
<dbReference type="OrthoDB" id="889414at2759"/>
<dbReference type="InterPro" id="IPR000070">
    <property type="entry name" value="Pectinesterase_cat"/>
</dbReference>
<dbReference type="UniPathway" id="UPA00545">
    <property type="reaction ID" value="UER00823"/>
</dbReference>
<dbReference type="EMBL" id="PKPP01023677">
    <property type="protein sequence ID" value="PWA34139.1"/>
    <property type="molecule type" value="Genomic_DNA"/>
</dbReference>
<dbReference type="GO" id="GO:0042545">
    <property type="term" value="P:cell wall modification"/>
    <property type="evidence" value="ECO:0007669"/>
    <property type="project" value="InterPro"/>
</dbReference>
<proteinExistence type="predicted"/>
<dbReference type="Pfam" id="PF01095">
    <property type="entry name" value="Pectinesterase"/>
    <property type="match status" value="1"/>
</dbReference>
<comment type="caution">
    <text evidence="7">The sequence shown here is derived from an EMBL/GenBank/DDBJ whole genome shotgun (WGS) entry which is preliminary data.</text>
</comment>
<comment type="catalytic activity">
    <reaction evidence="5">
        <text>[(1-&gt;4)-alpha-D-galacturonosyl methyl ester](n) + n H2O = [(1-&gt;4)-alpha-D-galacturonosyl](n) + n methanol + n H(+)</text>
        <dbReference type="Rhea" id="RHEA:22380"/>
        <dbReference type="Rhea" id="RHEA-COMP:14570"/>
        <dbReference type="Rhea" id="RHEA-COMP:14573"/>
        <dbReference type="ChEBI" id="CHEBI:15377"/>
        <dbReference type="ChEBI" id="CHEBI:15378"/>
        <dbReference type="ChEBI" id="CHEBI:17790"/>
        <dbReference type="ChEBI" id="CHEBI:140522"/>
        <dbReference type="ChEBI" id="CHEBI:140523"/>
        <dbReference type="EC" id="3.1.1.11"/>
    </reaction>
</comment>
<feature type="domain" description="Pectinesterase catalytic" evidence="6">
    <location>
        <begin position="2"/>
        <end position="66"/>
    </location>
</feature>
<dbReference type="Gene3D" id="2.160.20.10">
    <property type="entry name" value="Single-stranded right-handed beta-helix, Pectin lyase-like"/>
    <property type="match status" value="1"/>
</dbReference>
<dbReference type="InterPro" id="IPR012334">
    <property type="entry name" value="Pectin_lyas_fold"/>
</dbReference>
<dbReference type="Proteomes" id="UP000245207">
    <property type="component" value="Unassembled WGS sequence"/>
</dbReference>
<keyword evidence="2" id="KW-0378">Hydrolase</keyword>
<evidence type="ECO:0000256" key="5">
    <source>
        <dbReference type="ARBA" id="ARBA00047928"/>
    </source>
</evidence>
<evidence type="ECO:0000256" key="1">
    <source>
        <dbReference type="ARBA" id="ARBA00005184"/>
    </source>
</evidence>
<evidence type="ECO:0000256" key="3">
    <source>
        <dbReference type="ARBA" id="ARBA00023085"/>
    </source>
</evidence>
<accession>A0A2U1KBK8</accession>
<keyword evidence="8" id="KW-1185">Reference proteome</keyword>
<protein>
    <submittedName>
        <fullName evidence="7">Root hair specific 12</fullName>
    </submittedName>
</protein>
<dbReference type="AlphaFoldDB" id="A0A2U1KBK8"/>
<dbReference type="SUPFAM" id="SSF51126">
    <property type="entry name" value="Pectin lyase-like"/>
    <property type="match status" value="1"/>
</dbReference>